<dbReference type="Gene3D" id="3.30.420.240">
    <property type="match status" value="1"/>
</dbReference>
<evidence type="ECO:0008006" key="2">
    <source>
        <dbReference type="Google" id="ProtNLM"/>
    </source>
</evidence>
<organism evidence="1">
    <name type="scientific">uncultured Caudovirales phage</name>
    <dbReference type="NCBI Taxonomy" id="2100421"/>
    <lineage>
        <taxon>Viruses</taxon>
        <taxon>Duplodnaviria</taxon>
        <taxon>Heunggongvirae</taxon>
        <taxon>Uroviricota</taxon>
        <taxon>Caudoviricetes</taxon>
        <taxon>Peduoviridae</taxon>
        <taxon>Maltschvirus</taxon>
        <taxon>Maltschvirus maltsch</taxon>
    </lineage>
</organism>
<reference evidence="1" key="1">
    <citation type="submission" date="2020-04" db="EMBL/GenBank/DDBJ databases">
        <authorList>
            <person name="Chiriac C."/>
            <person name="Salcher M."/>
            <person name="Ghai R."/>
            <person name="Kavagutti S V."/>
        </authorList>
    </citation>
    <scope>NUCLEOTIDE SEQUENCE</scope>
</reference>
<proteinExistence type="predicted"/>
<gene>
    <name evidence="1" type="ORF">UFOVP707_29</name>
</gene>
<evidence type="ECO:0000313" key="1">
    <source>
        <dbReference type="EMBL" id="CAB4158832.1"/>
    </source>
</evidence>
<accession>A0A6J5NJE3</accession>
<dbReference type="Gene3D" id="3.40.50.300">
    <property type="entry name" value="P-loop containing nucleotide triphosphate hydrolases"/>
    <property type="match status" value="1"/>
</dbReference>
<sequence>MNLEDAEEQAAVLERLRRARADFPSYAAAYLKIRTKAGGIEPLELNDAQRLIHRRIEAQRQRTGKVRAIILKGRQQGASTYIGARFYWKASLHIGKRVAVMTHEQDATDALFGMVERFHEHIPPGLKPETRAANAKELIFGDLDSGYTVATAGNKSAKRGHTIQFFHGSEVAFWPNAADHMAGIGQAVPDEPGTEIVLESTAKGLGNMFHIACMKAMAGESEYELIFVPWFMEAKYRRPVPEGFELTAEEREYQELHALDLEQMAWRRNKIQSDLAGDEIKFMEEYPATPQEAFQAEKRETLIKAADVVAARRYVFPEPAYGPLVLGVDPARFGKDRMAMVWRRGREVVRVKTKQGLSTMQIVGLIVKAIKEDKVRRVFVDVIGLGAGIVDRLWEMGYTKQVVAVNVATSATEPERYHRLRDELWCKCRDWLAERPVSIPDHDAVAQDLLQPGFDYHSSGALRVESKDDIAKRGAPSPDIADALCLTFAEDVPMEEDRPDEAGVGNIVGDRVAGY</sequence>
<dbReference type="InterPro" id="IPR027417">
    <property type="entry name" value="P-loop_NTPase"/>
</dbReference>
<protein>
    <recommendedName>
        <fullName evidence="2">Terminase large subunit gp17-like C-terminal domain-containing protein</fullName>
    </recommendedName>
</protein>
<name>A0A6J5NJE3_9CAUD</name>
<dbReference type="EMBL" id="LR796684">
    <property type="protein sequence ID" value="CAB4158832.1"/>
    <property type="molecule type" value="Genomic_DNA"/>
</dbReference>